<dbReference type="OrthoDB" id="1822996at2"/>
<organism evidence="1 2">
    <name type="scientific">Trichococcus shcherbakoviae</name>
    <dbReference type="NCBI Taxonomy" id="2094020"/>
    <lineage>
        <taxon>Bacteria</taxon>
        <taxon>Bacillati</taxon>
        <taxon>Bacillota</taxon>
        <taxon>Bacilli</taxon>
        <taxon>Lactobacillales</taxon>
        <taxon>Carnobacteriaceae</taxon>
        <taxon>Trichococcus</taxon>
    </lineage>
</organism>
<protein>
    <submittedName>
        <fullName evidence="1">Uncharacterized protein</fullName>
    </submittedName>
</protein>
<proteinExistence type="predicted"/>
<dbReference type="Proteomes" id="UP000262072">
    <property type="component" value="Unassembled WGS sequence"/>
</dbReference>
<reference evidence="2" key="1">
    <citation type="submission" date="2018-05" db="EMBL/GenBank/DDBJ databases">
        <authorList>
            <person name="Strepis N."/>
        </authorList>
    </citation>
    <scope>NUCLEOTIDE SEQUENCE [LARGE SCALE GENOMIC DNA]</scope>
</reference>
<dbReference type="AlphaFoldDB" id="A0A383TJR4"/>
<gene>
    <name evidence="1" type="ORF">TART1_2775</name>
</gene>
<name>A0A383TJR4_9LACT</name>
<accession>A0A383TJR4</accession>
<dbReference type="EMBL" id="UNRR01000041">
    <property type="protein sequence ID" value="SYZ79899.1"/>
    <property type="molecule type" value="Genomic_DNA"/>
</dbReference>
<sequence length="215" mass="24924">MLKMFISGSISNNSIPDEVIQSIDISMDKNYLILVGDARGVDRNIQDFLKLNNYSNVNIYHIGNKPRNLADKNWKQFKVAIDESNPKLFKDGKFTRAAQMVKDKRMVSEADFGLVIWQDVSTNRFGNIQVSKGSLNNIYNLLKMGKPVGLYFVQKPNEGIIKLTELINFENDVINNMVDTKTKEYYYKMKSECEKEEIQKNRDTKSQIEQMNLFR</sequence>
<evidence type="ECO:0000313" key="2">
    <source>
        <dbReference type="Proteomes" id="UP000262072"/>
    </source>
</evidence>
<evidence type="ECO:0000313" key="1">
    <source>
        <dbReference type="EMBL" id="SYZ79899.1"/>
    </source>
</evidence>